<dbReference type="EMBL" id="DTBH01000167">
    <property type="protein sequence ID" value="HGQ77864.1"/>
    <property type="molecule type" value="Genomic_DNA"/>
</dbReference>
<comment type="caution">
    <text evidence="1">The sequence shown here is derived from an EMBL/GenBank/DDBJ whole genome shotgun (WGS) entry which is preliminary data.</text>
</comment>
<reference evidence="1" key="1">
    <citation type="journal article" date="2020" name="mSystems">
        <title>Genome- and Community-Level Interaction Insights into Carbon Utilization and Element Cycling Functions of Hydrothermarchaeota in Hydrothermal Sediment.</title>
        <authorList>
            <person name="Zhou Z."/>
            <person name="Liu Y."/>
            <person name="Xu W."/>
            <person name="Pan J."/>
            <person name="Luo Z.H."/>
            <person name="Li M."/>
        </authorList>
    </citation>
    <scope>NUCLEOTIDE SEQUENCE [LARGE SCALE GENOMIC DNA]</scope>
    <source>
        <strain evidence="1">SpSt-640</strain>
    </source>
</reference>
<dbReference type="AlphaFoldDB" id="A0A7V4FHU1"/>
<sequence>MTKKIVIKEAVHEAIFERESLLSQMVRYGRYCTVMWVHGSEITAPTAGTTLVSKTVSNDRWGYIHGFIISATESNTFKILWNCGSAIYTIRIVLNAAGTMIYTSPVPLNEGMAASAETAIKIVNVNPGSAESVYQASLLYVEWPP</sequence>
<protein>
    <submittedName>
        <fullName evidence="1">Uncharacterized protein</fullName>
    </submittedName>
</protein>
<proteinExistence type="predicted"/>
<organism evidence="1">
    <name type="scientific">Fervidobacterium pennivorans</name>
    <dbReference type="NCBI Taxonomy" id="93466"/>
    <lineage>
        <taxon>Bacteria</taxon>
        <taxon>Thermotogati</taxon>
        <taxon>Thermotogota</taxon>
        <taxon>Thermotogae</taxon>
        <taxon>Thermotogales</taxon>
        <taxon>Fervidobacteriaceae</taxon>
        <taxon>Fervidobacterium</taxon>
    </lineage>
</organism>
<accession>A0A7V4FHU1</accession>
<name>A0A7V4FHU1_FERPE</name>
<evidence type="ECO:0000313" key="1">
    <source>
        <dbReference type="EMBL" id="HGQ77864.1"/>
    </source>
</evidence>
<gene>
    <name evidence="1" type="ORF">ENU12_08225</name>
</gene>